<reference evidence="1 2" key="1">
    <citation type="submission" date="2019-08" db="EMBL/GenBank/DDBJ databases">
        <title>Sphingorhabdus soil sp. nov., isolated from arctic soil.</title>
        <authorList>
            <person name="Liu Y."/>
        </authorList>
    </citation>
    <scope>NUCLEOTIDE SEQUENCE [LARGE SCALE GENOMIC DNA]</scope>
    <source>
        <strain evidence="1 2">D-2Q-5-6</strain>
    </source>
</reference>
<sequence>MDAGERDRLIVFQAVTSAENDFGEPVGTGFAEVGREWAKITYGTGSERREAGIEGNDLPATFRTLQNAMTRSITTKHVIYFDGAVWDITSAVPWKREDMDFTAQRRAL</sequence>
<dbReference type="Pfam" id="PF05521">
    <property type="entry name" value="Phage_HCP"/>
    <property type="match status" value="1"/>
</dbReference>
<organism evidence="1 2">
    <name type="scientific">Flavisphingopyxis soli</name>
    <dbReference type="NCBI Taxonomy" id="2601267"/>
    <lineage>
        <taxon>Bacteria</taxon>
        <taxon>Pseudomonadati</taxon>
        <taxon>Pseudomonadota</taxon>
        <taxon>Alphaproteobacteria</taxon>
        <taxon>Sphingomonadales</taxon>
        <taxon>Sphingopyxidaceae</taxon>
        <taxon>Flavisphingopyxis</taxon>
    </lineage>
</organism>
<dbReference type="AlphaFoldDB" id="A0A5C6UL79"/>
<dbReference type="RefSeq" id="WP_147121799.1">
    <property type="nucleotide sequence ID" value="NZ_VOPY01000001.1"/>
</dbReference>
<keyword evidence="2" id="KW-1185">Reference proteome</keyword>
<dbReference type="InterPro" id="IPR008767">
    <property type="entry name" value="Phage_SPP1_head-tail_adaptor"/>
</dbReference>
<gene>
    <name evidence="1" type="ORF">FSZ31_04370</name>
</gene>
<comment type="caution">
    <text evidence="1">The sequence shown here is derived from an EMBL/GenBank/DDBJ whole genome shotgun (WGS) entry which is preliminary data.</text>
</comment>
<proteinExistence type="predicted"/>
<protein>
    <submittedName>
        <fullName evidence="1">Head-tail adaptor protein</fullName>
    </submittedName>
</protein>
<dbReference type="OrthoDB" id="7478004at2"/>
<dbReference type="InterPro" id="IPR038666">
    <property type="entry name" value="SSP1_head-tail_sf"/>
</dbReference>
<dbReference type="EMBL" id="VOPY01000001">
    <property type="protein sequence ID" value="TXC73962.1"/>
    <property type="molecule type" value="Genomic_DNA"/>
</dbReference>
<evidence type="ECO:0000313" key="2">
    <source>
        <dbReference type="Proteomes" id="UP000321129"/>
    </source>
</evidence>
<evidence type="ECO:0000313" key="1">
    <source>
        <dbReference type="EMBL" id="TXC73962.1"/>
    </source>
</evidence>
<accession>A0A5C6UL79</accession>
<dbReference type="Proteomes" id="UP000321129">
    <property type="component" value="Unassembled WGS sequence"/>
</dbReference>
<dbReference type="Gene3D" id="2.40.10.270">
    <property type="entry name" value="Bacteriophage SPP1 head-tail adaptor protein"/>
    <property type="match status" value="1"/>
</dbReference>
<name>A0A5C6UL79_9SPHN</name>